<dbReference type="EMBL" id="CP133270">
    <property type="protein sequence ID" value="WVX66473.1"/>
    <property type="molecule type" value="Genomic_DNA"/>
</dbReference>
<reference evidence="4 5" key="1">
    <citation type="journal article" date="2024" name="Environ. Microbiol.">
        <title>Novel evolutionary insights on the interactions of the Holosporales (Alphaproteobacteria) with eukaryotic hosts from comparative genomics.</title>
        <authorList>
            <person name="Giovannini M."/>
            <person name="Petroni G."/>
            <person name="Castelli M."/>
        </authorList>
    </citation>
    <scope>NUCLEOTIDE SEQUENCE [LARGE SCALE GENOMIC DNA]</scope>
    <source>
        <strain evidence="4 5">US_Bl 15I1</strain>
    </source>
</reference>
<dbReference type="Pfam" id="PF02348">
    <property type="entry name" value="CTP_transf_3"/>
    <property type="match status" value="1"/>
</dbReference>
<name>A0ABZ2C279_9PROT</name>
<keyword evidence="1" id="KW-0808">Transferase</keyword>
<dbReference type="NCBIfam" id="TIGR00466">
    <property type="entry name" value="kdsB"/>
    <property type="match status" value="1"/>
</dbReference>
<dbReference type="PANTHER" id="PTHR42866:SF2">
    <property type="entry name" value="3-DEOXY-MANNO-OCTULOSONATE CYTIDYLYLTRANSFERASE, MITOCHONDRIAL"/>
    <property type="match status" value="1"/>
</dbReference>
<accession>A0ABZ2C279</accession>
<evidence type="ECO:0000256" key="1">
    <source>
        <dbReference type="ARBA" id="ARBA00022679"/>
    </source>
</evidence>
<protein>
    <submittedName>
        <fullName evidence="4">3-deoxy-manno-octulosonate cytidylyltransferase</fullName>
    </submittedName>
</protein>
<evidence type="ECO:0000313" key="5">
    <source>
        <dbReference type="Proteomes" id="UP001330434"/>
    </source>
</evidence>
<dbReference type="NCBIfam" id="NF003948">
    <property type="entry name" value="PRK05450.1-1"/>
    <property type="match status" value="1"/>
</dbReference>
<evidence type="ECO:0000256" key="2">
    <source>
        <dbReference type="ARBA" id="ARBA00022695"/>
    </source>
</evidence>
<dbReference type="InterPro" id="IPR003329">
    <property type="entry name" value="Cytidylyl_trans"/>
</dbReference>
<keyword evidence="3" id="KW-0448">Lipopolysaccharide biosynthesis</keyword>
<dbReference type="InterPro" id="IPR029044">
    <property type="entry name" value="Nucleotide-diphossugar_trans"/>
</dbReference>
<organism evidence="4 5">
    <name type="scientific">Candidatus Bealeia paramacronuclearis</name>
    <dbReference type="NCBI Taxonomy" id="1921001"/>
    <lineage>
        <taxon>Bacteria</taxon>
        <taxon>Pseudomonadati</taxon>
        <taxon>Pseudomonadota</taxon>
        <taxon>Alphaproteobacteria</taxon>
        <taxon>Holosporales</taxon>
        <taxon>Holosporaceae</taxon>
        <taxon>Candidatus Bealeia</taxon>
    </lineage>
</organism>
<dbReference type="PANTHER" id="PTHR42866">
    <property type="entry name" value="3-DEOXY-MANNO-OCTULOSONATE CYTIDYLYLTRANSFERASE"/>
    <property type="match status" value="1"/>
</dbReference>
<sequence>MSLMQTPLIVIPARLAATRLPNKPLADILGKPMIIHVWERALQAHLGPVIVACGDQEIYEVVMGFGGMAILTDPLLPSGSDRVKAAVDIFDPQGIYSHIINVQGDVPTLDPELLRACLDPFLIAPNLDIATLATEIQETDELADPNVVKIALGLEAGSDIGRALYFSRNVVPSGEGPHYHHVGLYAYSRKALNRYVTLPVHPLESHERLEQLRALAHGMTIHVKVISGEVLFGVDTQSDLDRAIAILDKKLKFE</sequence>
<dbReference type="GO" id="GO:0016779">
    <property type="term" value="F:nucleotidyltransferase activity"/>
    <property type="evidence" value="ECO:0007669"/>
    <property type="project" value="UniProtKB-KW"/>
</dbReference>
<dbReference type="NCBIfam" id="NF003952">
    <property type="entry name" value="PRK05450.1-5"/>
    <property type="match status" value="1"/>
</dbReference>
<dbReference type="InterPro" id="IPR004528">
    <property type="entry name" value="KdsB"/>
</dbReference>
<evidence type="ECO:0000313" key="4">
    <source>
        <dbReference type="EMBL" id="WVX66473.1"/>
    </source>
</evidence>
<dbReference type="RefSeq" id="WP_331255337.1">
    <property type="nucleotide sequence ID" value="NZ_CP133270.1"/>
</dbReference>
<keyword evidence="5" id="KW-1185">Reference proteome</keyword>
<dbReference type="Proteomes" id="UP001330434">
    <property type="component" value="Chromosome"/>
</dbReference>
<dbReference type="SUPFAM" id="SSF53448">
    <property type="entry name" value="Nucleotide-diphospho-sugar transferases"/>
    <property type="match status" value="1"/>
</dbReference>
<dbReference type="Gene3D" id="3.90.550.10">
    <property type="entry name" value="Spore Coat Polysaccharide Biosynthesis Protein SpsA, Chain A"/>
    <property type="match status" value="1"/>
</dbReference>
<gene>
    <name evidence="4" type="ORF">Bealeia1_00651</name>
</gene>
<proteinExistence type="predicted"/>
<evidence type="ECO:0000256" key="3">
    <source>
        <dbReference type="ARBA" id="ARBA00022985"/>
    </source>
</evidence>
<dbReference type="CDD" id="cd02517">
    <property type="entry name" value="CMP-KDO-Synthetase"/>
    <property type="match status" value="1"/>
</dbReference>
<keyword evidence="2 4" id="KW-0548">Nucleotidyltransferase</keyword>